<dbReference type="RefSeq" id="WP_191808324.1">
    <property type="nucleotide sequence ID" value="NZ_JACSQD010000005.1"/>
</dbReference>
<evidence type="ECO:0008006" key="3">
    <source>
        <dbReference type="Google" id="ProtNLM"/>
    </source>
</evidence>
<dbReference type="SUPFAM" id="SSF48452">
    <property type="entry name" value="TPR-like"/>
    <property type="match status" value="1"/>
</dbReference>
<dbReference type="EMBL" id="JACSQD010000005">
    <property type="protein sequence ID" value="MBD7996043.1"/>
    <property type="molecule type" value="Genomic_DNA"/>
</dbReference>
<keyword evidence="2" id="KW-1185">Reference proteome</keyword>
<dbReference type="Gene3D" id="1.25.40.10">
    <property type="entry name" value="Tetratricopeptide repeat domain"/>
    <property type="match status" value="1"/>
</dbReference>
<accession>A0ABR8UU37</accession>
<protein>
    <recommendedName>
        <fullName evidence="3">Tetratricopeptide repeat protein</fullName>
    </recommendedName>
</protein>
<name>A0ABR8UU37_9MICC</name>
<comment type="caution">
    <text evidence="1">The sequence shown here is derived from an EMBL/GenBank/DDBJ whole genome shotgun (WGS) entry which is preliminary data.</text>
</comment>
<evidence type="ECO:0000313" key="2">
    <source>
        <dbReference type="Proteomes" id="UP000609874"/>
    </source>
</evidence>
<dbReference type="InterPro" id="IPR011990">
    <property type="entry name" value="TPR-like_helical_dom_sf"/>
</dbReference>
<dbReference type="Proteomes" id="UP000609874">
    <property type="component" value="Unassembled WGS sequence"/>
</dbReference>
<reference evidence="1 2" key="1">
    <citation type="submission" date="2020-08" db="EMBL/GenBank/DDBJ databases">
        <title>A Genomic Blueprint of the Chicken Gut Microbiome.</title>
        <authorList>
            <person name="Gilroy R."/>
            <person name="Ravi A."/>
            <person name="Getino M."/>
            <person name="Pursley I."/>
            <person name="Horton D.L."/>
            <person name="Alikhan N.-F."/>
            <person name="Baker D."/>
            <person name="Gharbi K."/>
            <person name="Hall N."/>
            <person name="Watson M."/>
            <person name="Adriaenssens E.M."/>
            <person name="Foster-Nyarko E."/>
            <person name="Jarju S."/>
            <person name="Secka A."/>
            <person name="Antonio M."/>
            <person name="Oren A."/>
            <person name="Chaudhuri R."/>
            <person name="La Ragione R.M."/>
            <person name="Hildebrand F."/>
            <person name="Pallen M.J."/>
        </authorList>
    </citation>
    <scope>NUCLEOTIDE SEQUENCE [LARGE SCALE GENOMIC DNA]</scope>
    <source>
        <strain evidence="1 2">Sa2CUA1</strain>
    </source>
</reference>
<proteinExistence type="predicted"/>
<evidence type="ECO:0000313" key="1">
    <source>
        <dbReference type="EMBL" id="MBD7996043.1"/>
    </source>
</evidence>
<organism evidence="1 2">
    <name type="scientific">Arthrobacter gallicola</name>
    <dbReference type="NCBI Taxonomy" id="2762225"/>
    <lineage>
        <taxon>Bacteria</taxon>
        <taxon>Bacillati</taxon>
        <taxon>Actinomycetota</taxon>
        <taxon>Actinomycetes</taxon>
        <taxon>Micrococcales</taxon>
        <taxon>Micrococcaceae</taxon>
        <taxon>Arthrobacter</taxon>
    </lineage>
</organism>
<gene>
    <name evidence="1" type="ORF">H9639_12110</name>
</gene>
<sequence>MALTADDFILNEYKARQLWEQREYTAAMDHTRKAAESAESRGDDTGWWRMTYLLAECQRELGLMDDSAETARLLTEHALAHHDAELAAKAKALRSVGLRSIGQLPEALEIAREAALDFPETGYGSRGKLEAQQVLVAVLAESGSLDDAWHEAELLATMIDGETAADKAGKAYWSIGNVAFLLGRNPEATHYHDLAASCFSPSQDLSLWALFNKASAFMRLTANLVTPETLQCIERAEMAISISGGTPQDELDISVIRAHWSYLIGDVSGARVQMSEAIERTGSMSPLSEGDARLIYARILNDDGDKEGATSQARASAELFDKAGAVTRADQARIFLAEIAAPSGT</sequence>